<dbReference type="AlphaFoldDB" id="A0A915HVL9"/>
<organism evidence="1 2">
    <name type="scientific">Romanomermis culicivorax</name>
    <name type="common">Nematode worm</name>
    <dbReference type="NCBI Taxonomy" id="13658"/>
    <lineage>
        <taxon>Eukaryota</taxon>
        <taxon>Metazoa</taxon>
        <taxon>Ecdysozoa</taxon>
        <taxon>Nematoda</taxon>
        <taxon>Enoplea</taxon>
        <taxon>Dorylaimia</taxon>
        <taxon>Mermithida</taxon>
        <taxon>Mermithoidea</taxon>
        <taxon>Mermithidae</taxon>
        <taxon>Romanomermis</taxon>
    </lineage>
</organism>
<protein>
    <submittedName>
        <fullName evidence="2">Uncharacterized protein</fullName>
    </submittedName>
</protein>
<evidence type="ECO:0000313" key="1">
    <source>
        <dbReference type="Proteomes" id="UP000887565"/>
    </source>
</evidence>
<accession>A0A915HVL9</accession>
<dbReference type="Proteomes" id="UP000887565">
    <property type="component" value="Unplaced"/>
</dbReference>
<keyword evidence="1" id="KW-1185">Reference proteome</keyword>
<dbReference type="WBParaSite" id="nRc.2.0.1.t05592-RA">
    <property type="protein sequence ID" value="nRc.2.0.1.t05592-RA"/>
    <property type="gene ID" value="nRc.2.0.1.g05592"/>
</dbReference>
<name>A0A915HVL9_ROMCU</name>
<sequence>FCCATGRLQRKSNLPAKVVPSSKVTVVQPGPEVKDEFLKEIYSIWFVINKEDKRTRGLRKVELQGTTMCCLAAKICIGIREEET</sequence>
<reference evidence="2" key="1">
    <citation type="submission" date="2022-11" db="UniProtKB">
        <authorList>
            <consortium name="WormBaseParasite"/>
        </authorList>
    </citation>
    <scope>IDENTIFICATION</scope>
</reference>
<evidence type="ECO:0000313" key="2">
    <source>
        <dbReference type="WBParaSite" id="nRc.2.0.1.t05592-RA"/>
    </source>
</evidence>
<proteinExistence type="predicted"/>